<dbReference type="Proteomes" id="UP000676967">
    <property type="component" value="Chromosome"/>
</dbReference>
<comment type="similarity">
    <text evidence="1">Belongs to the class-IV pyridoxal-phosphate-dependent aminotransferase family.</text>
</comment>
<dbReference type="InterPro" id="IPR001544">
    <property type="entry name" value="Aminotrans_IV"/>
</dbReference>
<dbReference type="InterPro" id="IPR050571">
    <property type="entry name" value="Class-IV_PLP-Dep_Aminotrnsfr"/>
</dbReference>
<dbReference type="RefSeq" id="WP_189328259.1">
    <property type="nucleotide sequence ID" value="NZ_AP023356.1"/>
</dbReference>
<dbReference type="PANTHER" id="PTHR42743">
    <property type="entry name" value="AMINO-ACID AMINOTRANSFERASE"/>
    <property type="match status" value="1"/>
</dbReference>
<organism evidence="2 3">
    <name type="scientific">Actinoplanes ianthinogenes</name>
    <dbReference type="NCBI Taxonomy" id="122358"/>
    <lineage>
        <taxon>Bacteria</taxon>
        <taxon>Bacillati</taxon>
        <taxon>Actinomycetota</taxon>
        <taxon>Actinomycetes</taxon>
        <taxon>Micromonosporales</taxon>
        <taxon>Micromonosporaceae</taxon>
        <taxon>Actinoplanes</taxon>
    </lineage>
</organism>
<sequence length="242" mass="26157">MNEQILVSPTDLMGDGVFETLHLRPSGPWLFDQHLDRLARSAELLGLPPPPPVTPPAGQTGVMRIIYTRTVFHVSVAPIPDQVLRERRDGVRVLSADLGVAVGRQPPWSLSAAKSLSYAGNFAARRWAARNQADDVIWTAIDGSVLEAPTASIVWLSGDELGTVPWERAGILPGITAAHLLSLAPSVGLRPVRRMLTLDELATADAIWLASSVRGLAEVVTLDGVTRPRSSWTDRLLTLLGF</sequence>
<dbReference type="InterPro" id="IPR036038">
    <property type="entry name" value="Aminotransferase-like"/>
</dbReference>
<name>A0ABM7LVE6_9ACTN</name>
<dbReference type="Pfam" id="PF01063">
    <property type="entry name" value="Aminotran_4"/>
    <property type="match status" value="2"/>
</dbReference>
<evidence type="ECO:0000313" key="3">
    <source>
        <dbReference type="Proteomes" id="UP000676967"/>
    </source>
</evidence>
<dbReference type="PANTHER" id="PTHR42743:SF11">
    <property type="entry name" value="AMINODEOXYCHORISMATE LYASE"/>
    <property type="match status" value="1"/>
</dbReference>
<dbReference type="InterPro" id="IPR043131">
    <property type="entry name" value="BCAT-like_N"/>
</dbReference>
<evidence type="ECO:0000313" key="2">
    <source>
        <dbReference type="EMBL" id="BCJ43156.1"/>
    </source>
</evidence>
<dbReference type="SUPFAM" id="SSF56752">
    <property type="entry name" value="D-aminoacid aminotransferase-like PLP-dependent enzymes"/>
    <property type="match status" value="1"/>
</dbReference>
<reference evidence="2 3" key="1">
    <citation type="submission" date="2020-08" db="EMBL/GenBank/DDBJ databases">
        <title>Whole genome shotgun sequence of Actinoplanes ianthinogenes NBRC 13996.</title>
        <authorList>
            <person name="Komaki H."/>
            <person name="Tamura T."/>
        </authorList>
    </citation>
    <scope>NUCLEOTIDE SEQUENCE [LARGE SCALE GENOMIC DNA]</scope>
    <source>
        <strain evidence="2 3">NBRC 13996</strain>
    </source>
</reference>
<evidence type="ECO:0000256" key="1">
    <source>
        <dbReference type="ARBA" id="ARBA00009320"/>
    </source>
</evidence>
<dbReference type="InterPro" id="IPR043132">
    <property type="entry name" value="BCAT-like_C"/>
</dbReference>
<gene>
    <name evidence="2" type="primary">pabC</name>
    <name evidence="2" type="ORF">Aiant_38130</name>
</gene>
<dbReference type="GO" id="GO:0016829">
    <property type="term" value="F:lyase activity"/>
    <property type="evidence" value="ECO:0007669"/>
    <property type="project" value="UniProtKB-KW"/>
</dbReference>
<accession>A0ABM7LVE6</accession>
<dbReference type="Gene3D" id="3.30.470.10">
    <property type="match status" value="1"/>
</dbReference>
<dbReference type="EMBL" id="AP023356">
    <property type="protein sequence ID" value="BCJ43156.1"/>
    <property type="molecule type" value="Genomic_DNA"/>
</dbReference>
<keyword evidence="3" id="KW-1185">Reference proteome</keyword>
<protein>
    <submittedName>
        <fullName evidence="2">4-amino-4-deoxychorismate lyase</fullName>
    </submittedName>
</protein>
<dbReference type="Gene3D" id="3.20.10.10">
    <property type="entry name" value="D-amino Acid Aminotransferase, subunit A, domain 2"/>
    <property type="match status" value="1"/>
</dbReference>
<keyword evidence="2" id="KW-0456">Lyase</keyword>
<proteinExistence type="inferred from homology"/>